<dbReference type="SUPFAM" id="SSF53335">
    <property type="entry name" value="S-adenosyl-L-methionine-dependent methyltransferases"/>
    <property type="match status" value="1"/>
</dbReference>
<dbReference type="EMBL" id="JADEWZ010000006">
    <property type="protein sequence ID" value="MBE9115359.1"/>
    <property type="molecule type" value="Genomic_DNA"/>
</dbReference>
<dbReference type="Gene3D" id="3.40.50.150">
    <property type="entry name" value="Vaccinia Virus protein VP39"/>
    <property type="match status" value="1"/>
</dbReference>
<dbReference type="InterPro" id="IPR029063">
    <property type="entry name" value="SAM-dependent_MTases_sf"/>
</dbReference>
<evidence type="ECO:0000313" key="4">
    <source>
        <dbReference type="Proteomes" id="UP000654482"/>
    </source>
</evidence>
<evidence type="ECO:0000313" key="3">
    <source>
        <dbReference type="EMBL" id="MBE9115359.1"/>
    </source>
</evidence>
<protein>
    <recommendedName>
        <fullName evidence="2">MnmC-like methyltransferase domain-containing protein</fullName>
    </recommendedName>
</protein>
<dbReference type="RefSeq" id="WP_194028534.1">
    <property type="nucleotide sequence ID" value="NZ_JADEWZ010000006.1"/>
</dbReference>
<reference evidence="3" key="1">
    <citation type="submission" date="2020-10" db="EMBL/GenBank/DDBJ databases">
        <authorList>
            <person name="Castelo-Branco R."/>
            <person name="Eusebio N."/>
            <person name="Adriana R."/>
            <person name="Vieira A."/>
            <person name="Brugerolle De Fraissinette N."/>
            <person name="Rezende De Castro R."/>
            <person name="Schneider M.P."/>
            <person name="Vasconcelos V."/>
            <person name="Leao P.N."/>
        </authorList>
    </citation>
    <scope>NUCLEOTIDE SEQUENCE</scope>
    <source>
        <strain evidence="3">LEGE 07157</strain>
    </source>
</reference>
<dbReference type="PANTHER" id="PTHR39963">
    <property type="entry name" value="SLL0983 PROTEIN"/>
    <property type="match status" value="1"/>
</dbReference>
<dbReference type="PANTHER" id="PTHR39963:SF1">
    <property type="entry name" value="MNMC-LIKE METHYLTRANSFERASE DOMAIN-CONTAINING PROTEIN"/>
    <property type="match status" value="1"/>
</dbReference>
<feature type="region of interest" description="Disordered" evidence="1">
    <location>
        <begin position="241"/>
        <end position="289"/>
    </location>
</feature>
<evidence type="ECO:0000259" key="2">
    <source>
        <dbReference type="Pfam" id="PF05430"/>
    </source>
</evidence>
<dbReference type="InterPro" id="IPR008471">
    <property type="entry name" value="MnmC-like_methylTransf"/>
</dbReference>
<comment type="caution">
    <text evidence="3">The sequence shown here is derived from an EMBL/GenBank/DDBJ whole genome shotgun (WGS) entry which is preliminary data.</text>
</comment>
<dbReference type="Proteomes" id="UP000654482">
    <property type="component" value="Unassembled WGS sequence"/>
</dbReference>
<dbReference type="GO" id="GO:0016645">
    <property type="term" value="F:oxidoreductase activity, acting on the CH-NH group of donors"/>
    <property type="evidence" value="ECO:0007669"/>
    <property type="project" value="InterPro"/>
</dbReference>
<evidence type="ECO:0000256" key="1">
    <source>
        <dbReference type="SAM" id="MobiDB-lite"/>
    </source>
</evidence>
<keyword evidence="4" id="KW-1185">Reference proteome</keyword>
<dbReference type="AlphaFoldDB" id="A0A8J7DNY3"/>
<gene>
    <name evidence="3" type="ORF">IQ249_05540</name>
</gene>
<dbReference type="Pfam" id="PF05430">
    <property type="entry name" value="Methyltransf_30"/>
    <property type="match status" value="1"/>
</dbReference>
<accession>A0A8J7DNY3</accession>
<sequence length="289" mass="32447">MTEVTFTPQPTADGSFTFFSPEFEEAFHSHFGARREAEEKFVEPCRLKEIALSRDRVQILDICYGLGYNSAAALHAIGSVNPHCRVELIALECNRLVPQCAIARDLLQQWNAPIPSHLKTLAESHRIQTPTLDARLLIGDARTTLQQVHTSKFQADAIFLDPFSPPKCPQLWTVEFLQGVVRCLKPTGILATYSSAAATRATLVQVGLHVGSTPSTGRRSPGTVASFDPQYLPPLSQREREHLQTRAATPYRDPQLNATAEEILKNRDRERQASPLEPTTRWKRRWRTP</sequence>
<feature type="domain" description="MnmC-like methyltransferase" evidence="2">
    <location>
        <begin position="109"/>
        <end position="226"/>
    </location>
</feature>
<feature type="compositionally biased region" description="Basic and acidic residues" evidence="1">
    <location>
        <begin position="262"/>
        <end position="272"/>
    </location>
</feature>
<proteinExistence type="predicted"/>
<organism evidence="3 4">
    <name type="scientific">Lusitaniella coriacea LEGE 07157</name>
    <dbReference type="NCBI Taxonomy" id="945747"/>
    <lineage>
        <taxon>Bacteria</taxon>
        <taxon>Bacillati</taxon>
        <taxon>Cyanobacteriota</taxon>
        <taxon>Cyanophyceae</taxon>
        <taxon>Spirulinales</taxon>
        <taxon>Lusitaniellaceae</taxon>
        <taxon>Lusitaniella</taxon>
    </lineage>
</organism>
<name>A0A8J7DNY3_9CYAN</name>